<keyword evidence="3" id="KW-1185">Reference proteome</keyword>
<dbReference type="OrthoDB" id="542013at2759"/>
<reference evidence="2 3" key="1">
    <citation type="journal article" date="2020" name="ISME J.">
        <title>Uncovering the hidden diversity of litter-decomposition mechanisms in mushroom-forming fungi.</title>
        <authorList>
            <person name="Floudas D."/>
            <person name="Bentzer J."/>
            <person name="Ahren D."/>
            <person name="Johansson T."/>
            <person name="Persson P."/>
            <person name="Tunlid A."/>
        </authorList>
    </citation>
    <scope>NUCLEOTIDE SEQUENCE [LARGE SCALE GENOMIC DNA]</scope>
    <source>
        <strain evidence="2 3">CBS 175.51</strain>
    </source>
</reference>
<evidence type="ECO:0000313" key="3">
    <source>
        <dbReference type="Proteomes" id="UP000541558"/>
    </source>
</evidence>
<feature type="signal peptide" evidence="1">
    <location>
        <begin position="1"/>
        <end position="17"/>
    </location>
</feature>
<comment type="caution">
    <text evidence="2">The sequence shown here is derived from an EMBL/GenBank/DDBJ whole genome shotgun (WGS) entry which is preliminary data.</text>
</comment>
<keyword evidence="1" id="KW-0732">Signal</keyword>
<proteinExistence type="predicted"/>
<name>A0A8H5F6R6_9AGAR</name>
<dbReference type="AlphaFoldDB" id="A0A8H5F6R6"/>
<organism evidence="2 3">
    <name type="scientific">Ephemerocybe angulata</name>
    <dbReference type="NCBI Taxonomy" id="980116"/>
    <lineage>
        <taxon>Eukaryota</taxon>
        <taxon>Fungi</taxon>
        <taxon>Dikarya</taxon>
        <taxon>Basidiomycota</taxon>
        <taxon>Agaricomycotina</taxon>
        <taxon>Agaricomycetes</taxon>
        <taxon>Agaricomycetidae</taxon>
        <taxon>Agaricales</taxon>
        <taxon>Agaricineae</taxon>
        <taxon>Psathyrellaceae</taxon>
        <taxon>Ephemerocybe</taxon>
    </lineage>
</organism>
<sequence>MLTPLLCMLLAPRMVETARRYDTQPRIVIVSREVHYWTSFPEDVYNASSSFKVSSKEYCTPARMTHRYQDSKRKPPPSIINLNTVLNVFFTLGFAELVKNTPVIR</sequence>
<accession>A0A8H5F6R6</accession>
<gene>
    <name evidence="2" type="ORF">D9611_000445</name>
</gene>
<feature type="chain" id="PRO_5034181887" evidence="1">
    <location>
        <begin position="18"/>
        <end position="105"/>
    </location>
</feature>
<protein>
    <submittedName>
        <fullName evidence="2">Uncharacterized protein</fullName>
    </submittedName>
</protein>
<evidence type="ECO:0000256" key="1">
    <source>
        <dbReference type="SAM" id="SignalP"/>
    </source>
</evidence>
<dbReference type="Proteomes" id="UP000541558">
    <property type="component" value="Unassembled WGS sequence"/>
</dbReference>
<evidence type="ECO:0000313" key="2">
    <source>
        <dbReference type="EMBL" id="KAF5325781.1"/>
    </source>
</evidence>
<dbReference type="EMBL" id="JAACJK010000163">
    <property type="protein sequence ID" value="KAF5325781.1"/>
    <property type="molecule type" value="Genomic_DNA"/>
</dbReference>